<sequence>MDVGRRSKGLRVMWARLAAGMVLIWHLGLQGCDSILGPEPEVEEFGLGLQSVFRVPFDSADRGWAPFVMNGTQYLALAAEILDSMLYELDAASFQEVQRLGGDIGNRVHDMVYFEIDGASYLALASSAGVEPKICRWEVSQFVEYQIVPRQDPSNRMTDLEDFVIDGVSYLGAAMTESPSYVFKWNGTAFEEFQTIPTRHDARALDAQNAVDLAVFYINDVLYLAVAEHREGPARIYSWRGSDFEVAQSIDATYTHSVLAFVAGGVNFLALTTSGQHNRIYAWRGDKFEQVTATEYGHSDQWSFFATGDDGPYYLALANFQGRPSEIFEFDPTLFQ</sequence>
<evidence type="ECO:0000256" key="1">
    <source>
        <dbReference type="ARBA" id="ARBA00022729"/>
    </source>
</evidence>
<reference evidence="3 4" key="1">
    <citation type="submission" date="2016-02" db="EMBL/GenBank/DDBJ databases">
        <title>Genome analysis of coral dinoflagellate symbionts highlights evolutionary adaptations to a symbiotic lifestyle.</title>
        <authorList>
            <person name="Aranda M."/>
            <person name="Li Y."/>
            <person name="Liew Y.J."/>
            <person name="Baumgarten S."/>
            <person name="Simakov O."/>
            <person name="Wilson M."/>
            <person name="Piel J."/>
            <person name="Ashoor H."/>
            <person name="Bougouffa S."/>
            <person name="Bajic V.B."/>
            <person name="Ryu T."/>
            <person name="Ravasi T."/>
            <person name="Bayer T."/>
            <person name="Micklem G."/>
            <person name="Kim H."/>
            <person name="Bhak J."/>
            <person name="Lajeunesse T.C."/>
            <person name="Voolstra C.R."/>
        </authorList>
    </citation>
    <scope>NUCLEOTIDE SEQUENCE [LARGE SCALE GENOMIC DNA]</scope>
    <source>
        <strain evidence="3 4">CCMP2467</strain>
    </source>
</reference>
<proteinExistence type="predicted"/>
<evidence type="ECO:0000313" key="3">
    <source>
        <dbReference type="EMBL" id="OLP85786.1"/>
    </source>
</evidence>
<keyword evidence="2" id="KW-0677">Repeat</keyword>
<dbReference type="PROSITE" id="PS50912">
    <property type="entry name" value="EAR"/>
    <property type="match status" value="1"/>
</dbReference>
<organism evidence="3 4">
    <name type="scientific">Symbiodinium microadriaticum</name>
    <name type="common">Dinoflagellate</name>
    <name type="synonym">Zooxanthella microadriatica</name>
    <dbReference type="NCBI Taxonomy" id="2951"/>
    <lineage>
        <taxon>Eukaryota</taxon>
        <taxon>Sar</taxon>
        <taxon>Alveolata</taxon>
        <taxon>Dinophyceae</taxon>
        <taxon>Suessiales</taxon>
        <taxon>Symbiodiniaceae</taxon>
        <taxon>Symbiodinium</taxon>
    </lineage>
</organism>
<keyword evidence="4" id="KW-1185">Reference proteome</keyword>
<name>A0A1Q9CS74_SYMMI</name>
<dbReference type="Proteomes" id="UP000186817">
    <property type="component" value="Unassembled WGS sequence"/>
</dbReference>
<gene>
    <name evidence="3" type="primary">LGI3</name>
    <name evidence="3" type="ORF">AK812_SmicGene33193</name>
</gene>
<dbReference type="PROSITE" id="PS51257">
    <property type="entry name" value="PROKAR_LIPOPROTEIN"/>
    <property type="match status" value="1"/>
</dbReference>
<evidence type="ECO:0000256" key="2">
    <source>
        <dbReference type="ARBA" id="ARBA00022737"/>
    </source>
</evidence>
<dbReference type="EMBL" id="LSRX01000957">
    <property type="protein sequence ID" value="OLP85786.1"/>
    <property type="molecule type" value="Genomic_DNA"/>
</dbReference>
<dbReference type="AlphaFoldDB" id="A0A1Q9CS74"/>
<comment type="caution">
    <text evidence="3">The sequence shown here is derived from an EMBL/GenBank/DDBJ whole genome shotgun (WGS) entry which is preliminary data.</text>
</comment>
<dbReference type="OrthoDB" id="408373at2759"/>
<evidence type="ECO:0000313" key="4">
    <source>
        <dbReference type="Proteomes" id="UP000186817"/>
    </source>
</evidence>
<accession>A0A1Q9CS74</accession>
<dbReference type="SUPFAM" id="SSF63829">
    <property type="entry name" value="Calcium-dependent phosphotriesterase"/>
    <property type="match status" value="1"/>
</dbReference>
<dbReference type="InterPro" id="IPR009039">
    <property type="entry name" value="EAR"/>
</dbReference>
<keyword evidence="1" id="KW-0732">Signal</keyword>
<protein>
    <submittedName>
        <fullName evidence="3">Leucine-rich repeat LGI family member 3</fullName>
    </submittedName>
</protein>